<evidence type="ECO:0000256" key="2">
    <source>
        <dbReference type="SAM" id="SignalP"/>
    </source>
</evidence>
<keyword evidence="4" id="KW-1185">Reference proteome</keyword>
<reference evidence="3 4" key="2">
    <citation type="submission" date="2017-02" db="EMBL/GenBank/DDBJ databases">
        <title>A genome survey and senescence transcriptome analysis in Lentinula edodes.</title>
        <authorList>
            <person name="Sakamoto Y."/>
            <person name="Nakade K."/>
            <person name="Sato S."/>
            <person name="Yoshida Y."/>
            <person name="Miyazaki K."/>
            <person name="Natsume S."/>
            <person name="Konno N."/>
        </authorList>
    </citation>
    <scope>NUCLEOTIDE SEQUENCE [LARGE SCALE GENOMIC DNA]</scope>
    <source>
        <strain evidence="3 4">NBRC 111202</strain>
    </source>
</reference>
<feature type="region of interest" description="Disordered" evidence="1">
    <location>
        <begin position="34"/>
        <end position="66"/>
    </location>
</feature>
<feature type="chain" id="PRO_5010308401" evidence="2">
    <location>
        <begin position="21"/>
        <end position="207"/>
    </location>
</feature>
<organism evidence="3 4">
    <name type="scientific">Lentinula edodes</name>
    <name type="common">Shiitake mushroom</name>
    <name type="synonym">Lentinus edodes</name>
    <dbReference type="NCBI Taxonomy" id="5353"/>
    <lineage>
        <taxon>Eukaryota</taxon>
        <taxon>Fungi</taxon>
        <taxon>Dikarya</taxon>
        <taxon>Basidiomycota</taxon>
        <taxon>Agaricomycotina</taxon>
        <taxon>Agaricomycetes</taxon>
        <taxon>Agaricomycetidae</taxon>
        <taxon>Agaricales</taxon>
        <taxon>Marasmiineae</taxon>
        <taxon>Omphalotaceae</taxon>
        <taxon>Lentinula</taxon>
    </lineage>
</organism>
<comment type="caution">
    <text evidence="3">The sequence shown here is derived from an EMBL/GenBank/DDBJ whole genome shotgun (WGS) entry which is preliminary data.</text>
</comment>
<evidence type="ECO:0000256" key="1">
    <source>
        <dbReference type="SAM" id="MobiDB-lite"/>
    </source>
</evidence>
<feature type="signal peptide" evidence="2">
    <location>
        <begin position="1"/>
        <end position="20"/>
    </location>
</feature>
<proteinExistence type="predicted"/>
<name>A0A1Q3ELH0_LENED</name>
<accession>A0A1Q3ELH0</accession>
<feature type="region of interest" description="Disordered" evidence="1">
    <location>
        <begin position="78"/>
        <end position="99"/>
    </location>
</feature>
<reference evidence="3 4" key="1">
    <citation type="submission" date="2016-08" db="EMBL/GenBank/DDBJ databases">
        <authorList>
            <consortium name="Lentinula edodes genome sequencing consortium"/>
            <person name="Sakamoto Y."/>
            <person name="Nakade K."/>
            <person name="Sato S."/>
            <person name="Yoshida Y."/>
            <person name="Miyazaki K."/>
            <person name="Natsume S."/>
            <person name="Konno N."/>
        </authorList>
    </citation>
    <scope>NUCLEOTIDE SEQUENCE [LARGE SCALE GENOMIC DNA]</scope>
    <source>
        <strain evidence="3 4">NBRC 111202</strain>
    </source>
</reference>
<evidence type="ECO:0000313" key="3">
    <source>
        <dbReference type="EMBL" id="GAW08039.1"/>
    </source>
</evidence>
<keyword evidence="2" id="KW-0732">Signal</keyword>
<gene>
    <name evidence="3" type="ORF">LENED_010073</name>
</gene>
<protein>
    <submittedName>
        <fullName evidence="3">Uncharacterized protein</fullName>
    </submittedName>
</protein>
<dbReference type="Proteomes" id="UP000188533">
    <property type="component" value="Unassembled WGS sequence"/>
</dbReference>
<sequence>MVNSRIILTAILAAGTVVLAIPVAPTGVTGIGITEGTLPPPSEGDAKGVSAPGGSHPGVGDTQVGLSEPNLFETTAAQGQVTSAEGRSGPKQLRSFDRRGPNESAIELAWQRLNVVKNYSPLHENYQKMVEQDEKIMKAYSATVEETQSAIENGNKIVHLSLIIEHFVQKNGPKGKTNSEILGQIREGFKNGEDVDKLWGLAVQGAK</sequence>
<evidence type="ECO:0000313" key="4">
    <source>
        <dbReference type="Proteomes" id="UP000188533"/>
    </source>
</evidence>
<dbReference type="AlphaFoldDB" id="A0A1Q3ELH0"/>
<dbReference type="EMBL" id="BDGU01000551">
    <property type="protein sequence ID" value="GAW08039.1"/>
    <property type="molecule type" value="Genomic_DNA"/>
</dbReference>